<name>A0A0D0IUY7_9MICO</name>
<dbReference type="OrthoDB" id="5078399at2"/>
<dbReference type="RefSeq" id="WP_042543154.1">
    <property type="nucleotide sequence ID" value="NZ_JXSQ01000003.1"/>
</dbReference>
<evidence type="ECO:0000313" key="1">
    <source>
        <dbReference type="EMBL" id="KIP53418.1"/>
    </source>
</evidence>
<sequence length="184" mass="19326">MAEYIDLAHQGALTGRRMVVAWQPADAVLAGIEQALAQGFTRHAVDLAAKLSAEGSDWVGHAAVIGERRKSWRRGVIADLVEEVLPIDLIPGLRRTVAPTLVVVAARPLPDGATELLVMPHASRTGDPEAAFGAAPRVRAAADALVEAARAAGALIEVDRRSLGVADPGCPASREAAKRLLGWK</sequence>
<protein>
    <submittedName>
        <fullName evidence="1">Uncharacterized protein</fullName>
    </submittedName>
</protein>
<evidence type="ECO:0000313" key="2">
    <source>
        <dbReference type="Proteomes" id="UP000032120"/>
    </source>
</evidence>
<gene>
    <name evidence="1" type="ORF">SD72_04185</name>
</gene>
<proteinExistence type="predicted"/>
<accession>A0A0D0IUY7</accession>
<dbReference type="Proteomes" id="UP000032120">
    <property type="component" value="Unassembled WGS sequence"/>
</dbReference>
<organism evidence="1 2">
    <name type="scientific">Leucobacter komagatae</name>
    <dbReference type="NCBI Taxonomy" id="55969"/>
    <lineage>
        <taxon>Bacteria</taxon>
        <taxon>Bacillati</taxon>
        <taxon>Actinomycetota</taxon>
        <taxon>Actinomycetes</taxon>
        <taxon>Micrococcales</taxon>
        <taxon>Microbacteriaceae</taxon>
        <taxon>Leucobacter</taxon>
    </lineage>
</organism>
<dbReference type="AlphaFoldDB" id="A0A0D0IUY7"/>
<reference evidence="1 2" key="1">
    <citation type="submission" date="2015-01" db="EMBL/GenBank/DDBJ databases">
        <title>Draft genome sequence of Leucobacter komagatae strain VKM ST2845.</title>
        <authorList>
            <person name="Karlyshev A.V."/>
            <person name="Kudryashova E.B."/>
        </authorList>
    </citation>
    <scope>NUCLEOTIDE SEQUENCE [LARGE SCALE GENOMIC DNA]</scope>
    <source>
        <strain evidence="1 2">VKM ST2845</strain>
    </source>
</reference>
<comment type="caution">
    <text evidence="1">The sequence shown here is derived from an EMBL/GenBank/DDBJ whole genome shotgun (WGS) entry which is preliminary data.</text>
</comment>
<dbReference type="EMBL" id="JXSQ01000003">
    <property type="protein sequence ID" value="KIP53418.1"/>
    <property type="molecule type" value="Genomic_DNA"/>
</dbReference>
<keyword evidence="2" id="KW-1185">Reference proteome</keyword>